<dbReference type="GO" id="GO:0045041">
    <property type="term" value="P:protein import into mitochondrial intermembrane space"/>
    <property type="evidence" value="ECO:0007669"/>
    <property type="project" value="InterPro"/>
</dbReference>
<comment type="caution">
    <text evidence="21">The sequence shown here is derived from an EMBL/GenBank/DDBJ whole genome shotgun (WGS) entry which is preliminary data.</text>
</comment>
<dbReference type="Proteomes" id="UP000224634">
    <property type="component" value="Unassembled WGS sequence"/>
</dbReference>
<evidence type="ECO:0000256" key="6">
    <source>
        <dbReference type="ARBA" id="ARBA00022692"/>
    </source>
</evidence>
<dbReference type="GO" id="GO:0015035">
    <property type="term" value="F:protein-disulfide reductase activity"/>
    <property type="evidence" value="ECO:0007669"/>
    <property type="project" value="InterPro"/>
</dbReference>
<keyword evidence="7" id="KW-0999">Mitochondrion inner membrane</keyword>
<evidence type="ECO:0000256" key="20">
    <source>
        <dbReference type="SAM" id="MobiDB-lite"/>
    </source>
</evidence>
<evidence type="ECO:0000256" key="2">
    <source>
        <dbReference type="ARBA" id="ARBA00001973"/>
    </source>
</evidence>
<dbReference type="OrthoDB" id="7481291at2759"/>
<dbReference type="STRING" id="1447883.A0A2B7YQ83"/>
<evidence type="ECO:0000256" key="8">
    <source>
        <dbReference type="ARBA" id="ARBA00022927"/>
    </source>
</evidence>
<evidence type="ECO:0000313" key="21">
    <source>
        <dbReference type="EMBL" id="PGH23455.1"/>
    </source>
</evidence>
<gene>
    <name evidence="21" type="ORF">AJ80_02408</name>
</gene>
<evidence type="ECO:0000256" key="18">
    <source>
        <dbReference type="ARBA" id="ARBA00024980"/>
    </source>
</evidence>
<evidence type="ECO:0000256" key="7">
    <source>
        <dbReference type="ARBA" id="ARBA00022792"/>
    </source>
</evidence>
<evidence type="ECO:0000256" key="19">
    <source>
        <dbReference type="ARBA" id="ARBA00033150"/>
    </source>
</evidence>
<comment type="cofactor">
    <cofactor evidence="2">
        <name>Cu(2+)</name>
        <dbReference type="ChEBI" id="CHEBI:29036"/>
    </cofactor>
</comment>
<evidence type="ECO:0000256" key="4">
    <source>
        <dbReference type="ARBA" id="ARBA00013714"/>
    </source>
</evidence>
<evidence type="ECO:0000256" key="3">
    <source>
        <dbReference type="ARBA" id="ARBA00004164"/>
    </source>
</evidence>
<keyword evidence="16" id="KW-1015">Disulfide bond</keyword>
<keyword evidence="6" id="KW-0812">Transmembrane</keyword>
<keyword evidence="12" id="KW-0560">Oxidoreductase</keyword>
<keyword evidence="22" id="KW-1185">Reference proteome</keyword>
<keyword evidence="8" id="KW-0653">Protein transport</keyword>
<feature type="region of interest" description="Disordered" evidence="20">
    <location>
        <begin position="259"/>
        <end position="309"/>
    </location>
</feature>
<feature type="compositionally biased region" description="Low complexity" evidence="20">
    <location>
        <begin position="126"/>
        <end position="135"/>
    </location>
</feature>
<evidence type="ECO:0000256" key="11">
    <source>
        <dbReference type="ARBA" id="ARBA00022989"/>
    </source>
</evidence>
<keyword evidence="11" id="KW-1133">Transmembrane helix</keyword>
<dbReference type="Gene3D" id="1.10.287.2900">
    <property type="match status" value="1"/>
</dbReference>
<accession>A0A2B7YQ83</accession>
<evidence type="ECO:0000256" key="16">
    <source>
        <dbReference type="ARBA" id="ARBA00023157"/>
    </source>
</evidence>
<dbReference type="AlphaFoldDB" id="A0A2B7YQ83"/>
<feature type="region of interest" description="Disordered" evidence="20">
    <location>
        <begin position="98"/>
        <end position="135"/>
    </location>
</feature>
<evidence type="ECO:0000256" key="15">
    <source>
        <dbReference type="ARBA" id="ARBA00023136"/>
    </source>
</evidence>
<evidence type="ECO:0000256" key="5">
    <source>
        <dbReference type="ARBA" id="ARBA00022448"/>
    </source>
</evidence>
<keyword evidence="17" id="KW-0676">Redox-active center</keyword>
<dbReference type="GO" id="GO:0005758">
    <property type="term" value="C:mitochondrial intermembrane space"/>
    <property type="evidence" value="ECO:0007669"/>
    <property type="project" value="TreeGrafter"/>
</dbReference>
<proteinExistence type="predicted"/>
<reference evidence="21 22" key="1">
    <citation type="submission" date="2017-10" db="EMBL/GenBank/DDBJ databases">
        <title>Comparative genomics in systemic dimorphic fungi from Ajellomycetaceae.</title>
        <authorList>
            <person name="Munoz J.F."/>
            <person name="Mcewen J.G."/>
            <person name="Clay O.K."/>
            <person name="Cuomo C.A."/>
        </authorList>
    </citation>
    <scope>NUCLEOTIDE SEQUENCE [LARGE SCALE GENOMIC DNA]</scope>
    <source>
        <strain evidence="21 22">UAMH7299</strain>
    </source>
</reference>
<dbReference type="PANTHER" id="PTHR21622">
    <property type="entry name" value="COILED-COIL-HELIX-COILED-COIL-HELIX DOMAIN CONTAINING 4"/>
    <property type="match status" value="1"/>
</dbReference>
<evidence type="ECO:0000256" key="14">
    <source>
        <dbReference type="ARBA" id="ARBA00023128"/>
    </source>
</evidence>
<evidence type="ECO:0000256" key="12">
    <source>
        <dbReference type="ARBA" id="ARBA00023002"/>
    </source>
</evidence>
<dbReference type="PANTHER" id="PTHR21622:SF0">
    <property type="entry name" value="COILED-COIL-HELIX-COILED-COIL-HELIX DOMAIN CONTAINING 4"/>
    <property type="match status" value="1"/>
</dbReference>
<evidence type="ECO:0000256" key="1">
    <source>
        <dbReference type="ARBA" id="ARBA00001947"/>
    </source>
</evidence>
<name>A0A2B7YQ83_POLH7</name>
<evidence type="ECO:0000313" key="22">
    <source>
        <dbReference type="Proteomes" id="UP000224634"/>
    </source>
</evidence>
<dbReference type="EMBL" id="PDNA01000023">
    <property type="protein sequence ID" value="PGH23455.1"/>
    <property type="molecule type" value="Genomic_DNA"/>
</dbReference>
<evidence type="ECO:0000256" key="10">
    <source>
        <dbReference type="ARBA" id="ARBA00022968"/>
    </source>
</evidence>
<keyword evidence="13" id="KW-0811">Translocation</keyword>
<dbReference type="GO" id="GO:0005743">
    <property type="term" value="C:mitochondrial inner membrane"/>
    <property type="evidence" value="ECO:0007669"/>
    <property type="project" value="UniProtKB-SubCell"/>
</dbReference>
<dbReference type="InterPro" id="IPR039289">
    <property type="entry name" value="CHCHD4"/>
</dbReference>
<keyword evidence="9" id="KW-0809">Transit peptide</keyword>
<comment type="subcellular location">
    <subcellularLocation>
        <location evidence="3">Mitochondrion inner membrane</location>
        <topology evidence="3">Single-pass type II membrane protein</topology>
        <orientation evidence="3">Intermembrane side</orientation>
    </subcellularLocation>
</comment>
<organism evidence="21 22">
    <name type="scientific">Polytolypa hystricis (strain UAMH7299)</name>
    <dbReference type="NCBI Taxonomy" id="1447883"/>
    <lineage>
        <taxon>Eukaryota</taxon>
        <taxon>Fungi</taxon>
        <taxon>Dikarya</taxon>
        <taxon>Ascomycota</taxon>
        <taxon>Pezizomycotina</taxon>
        <taxon>Eurotiomycetes</taxon>
        <taxon>Eurotiomycetidae</taxon>
        <taxon>Onygenales</taxon>
        <taxon>Onygenales incertae sedis</taxon>
        <taxon>Polytolypa</taxon>
    </lineage>
</organism>
<dbReference type="PROSITE" id="PS51808">
    <property type="entry name" value="CHCH"/>
    <property type="match status" value="1"/>
</dbReference>
<evidence type="ECO:0000256" key="13">
    <source>
        <dbReference type="ARBA" id="ARBA00023010"/>
    </source>
</evidence>
<keyword evidence="15" id="KW-0472">Membrane</keyword>
<keyword evidence="14" id="KW-0496">Mitochondrion</keyword>
<comment type="cofactor">
    <cofactor evidence="1">
        <name>Zn(2+)</name>
        <dbReference type="ChEBI" id="CHEBI:29105"/>
    </cofactor>
</comment>
<keyword evidence="5" id="KW-0813">Transport</keyword>
<sequence length="309" mass="33363">MFRPASRCLLRSPAAAAAPRHLRQHGRRFISTESTAQKSRSWKGAALRWGLAAGAVYYYNTSTVFAEEPNLSLQLASDAKEDDPAALLPTLETVTAAKRKPAANPSQTPVALAAPPVSKHDQQQPTSTETLSATAVAAAAEPFPEEQQTDEAAHPTKLTAAELEEEAQFEGAFNPETGEINWDCPCLGGMAHGPCGEDFRTAFSCFVYSTEEPKGMDCIDKFKGMQDCFRLHPEIYGSELDEEEVDAQLNEHIASGDAEAALADLNTPSSPSSDIATKPTTQDQTPEGIAQKEQQPLETSDNEETPKQQ</sequence>
<evidence type="ECO:0000256" key="9">
    <source>
        <dbReference type="ARBA" id="ARBA00022946"/>
    </source>
</evidence>
<keyword evidence="10" id="KW-0735">Signal-anchor</keyword>
<comment type="function">
    <text evidence="18">Required for the import and folding of small cysteine-containing proteins (small Tim) in the mitochondrial intermembrane space (IMS). Forms a redox cycle with ERV1 that involves a disulfide relay system. Precursor proteins to be imported into the IMS are translocated in their reduced form into the mitochondria. The oxidized form of MIA40 forms a transient intermolecular disulfide bridge with the reduced precursor protein, resulting in oxidation of the precursor protein that now contains an intramolecular disulfide bond and is able to undergo folding in the IMS.</text>
</comment>
<feature type="compositionally biased region" description="Polar residues" evidence="20">
    <location>
        <begin position="266"/>
        <end position="285"/>
    </location>
</feature>
<evidence type="ECO:0000256" key="17">
    <source>
        <dbReference type="ARBA" id="ARBA00023284"/>
    </source>
</evidence>
<dbReference type="FunFam" id="1.10.287.2900:FF:000002">
    <property type="entry name" value="Mitochondrial intermembrane space import and assembly protein"/>
    <property type="match status" value="1"/>
</dbReference>
<protein>
    <recommendedName>
        <fullName evidence="4">Mitochondrial intermembrane space import and assembly protein 40</fullName>
    </recommendedName>
    <alternativeName>
        <fullName evidence="19">Mitochondrial import inner membrane translocase TIM40</fullName>
    </alternativeName>
</protein>